<comment type="caution">
    <text evidence="10">The sequence shown here is derived from an EMBL/GenBank/DDBJ whole genome shotgun (WGS) entry which is preliminary data.</text>
</comment>
<evidence type="ECO:0000256" key="5">
    <source>
        <dbReference type="ARBA" id="ARBA00022679"/>
    </source>
</evidence>
<dbReference type="Pfam" id="PF13432">
    <property type="entry name" value="TPR_16"/>
    <property type="match status" value="4"/>
</dbReference>
<keyword evidence="7 8" id="KW-0802">TPR repeat</keyword>
<dbReference type="AlphaFoldDB" id="A0A512H7V3"/>
<evidence type="ECO:0000259" key="9">
    <source>
        <dbReference type="Pfam" id="PF13844"/>
    </source>
</evidence>
<comment type="pathway">
    <text evidence="1">Protein modification; protein glycosylation.</text>
</comment>
<feature type="repeat" description="TPR" evidence="8">
    <location>
        <begin position="170"/>
        <end position="203"/>
    </location>
</feature>
<dbReference type="InterPro" id="IPR019734">
    <property type="entry name" value="TPR_rpt"/>
</dbReference>
<evidence type="ECO:0000256" key="6">
    <source>
        <dbReference type="ARBA" id="ARBA00022737"/>
    </source>
</evidence>
<dbReference type="Gene3D" id="1.25.40.10">
    <property type="entry name" value="Tetratricopeptide repeat domain"/>
    <property type="match status" value="3"/>
</dbReference>
<dbReference type="Pfam" id="PF13181">
    <property type="entry name" value="TPR_8"/>
    <property type="match status" value="1"/>
</dbReference>
<dbReference type="PROSITE" id="PS50005">
    <property type="entry name" value="TPR"/>
    <property type="match status" value="5"/>
</dbReference>
<dbReference type="RefSeq" id="WP_147163573.1">
    <property type="nucleotide sequence ID" value="NZ_BJZO01000039.1"/>
</dbReference>
<dbReference type="Gene3D" id="3.40.50.2000">
    <property type="entry name" value="Glycogen Phosphorylase B"/>
    <property type="match status" value="1"/>
</dbReference>
<protein>
    <recommendedName>
        <fullName evidence="3">protein O-GlcNAc transferase</fullName>
        <ecNumber evidence="3">2.4.1.255</ecNumber>
    </recommendedName>
</protein>
<keyword evidence="6" id="KW-0677">Repeat</keyword>
<keyword evidence="11" id="KW-1185">Reference proteome</keyword>
<reference evidence="10 11" key="1">
    <citation type="submission" date="2019-07" db="EMBL/GenBank/DDBJ databases">
        <title>Whole genome shotgun sequence of Rhodospirillum oryzae NBRC 107573.</title>
        <authorList>
            <person name="Hosoyama A."/>
            <person name="Uohara A."/>
            <person name="Ohji S."/>
            <person name="Ichikawa N."/>
        </authorList>
    </citation>
    <scope>NUCLEOTIDE SEQUENCE [LARGE SCALE GENOMIC DNA]</scope>
    <source>
        <strain evidence="10 11">NBRC 107573</strain>
    </source>
</reference>
<dbReference type="SUPFAM" id="SSF48452">
    <property type="entry name" value="TPR-like"/>
    <property type="match status" value="1"/>
</dbReference>
<feature type="repeat" description="TPR" evidence="8">
    <location>
        <begin position="272"/>
        <end position="305"/>
    </location>
</feature>
<evidence type="ECO:0000256" key="1">
    <source>
        <dbReference type="ARBA" id="ARBA00004922"/>
    </source>
</evidence>
<evidence type="ECO:0000256" key="4">
    <source>
        <dbReference type="ARBA" id="ARBA00022676"/>
    </source>
</evidence>
<evidence type="ECO:0000256" key="2">
    <source>
        <dbReference type="ARBA" id="ARBA00005386"/>
    </source>
</evidence>
<feature type="domain" description="O-GlcNAc transferase C-terminal" evidence="9">
    <location>
        <begin position="521"/>
        <end position="703"/>
    </location>
</feature>
<evidence type="ECO:0000313" key="10">
    <source>
        <dbReference type="EMBL" id="GEO81539.1"/>
    </source>
</evidence>
<dbReference type="SUPFAM" id="SSF53756">
    <property type="entry name" value="UDP-Glycosyltransferase/glycogen phosphorylase"/>
    <property type="match status" value="1"/>
</dbReference>
<dbReference type="GO" id="GO:0097363">
    <property type="term" value="F:protein O-acetylglucosaminyltransferase activity"/>
    <property type="evidence" value="ECO:0007669"/>
    <property type="project" value="UniProtKB-EC"/>
</dbReference>
<dbReference type="OrthoDB" id="146908at2"/>
<evidence type="ECO:0000313" key="11">
    <source>
        <dbReference type="Proteomes" id="UP000321567"/>
    </source>
</evidence>
<dbReference type="PANTHER" id="PTHR44835">
    <property type="entry name" value="UDP-N-ACETYLGLUCOSAMINE--PEPTIDE N-ACETYLGLUCOSAMINYLTRANSFERASE SPINDLY-RELATED"/>
    <property type="match status" value="1"/>
</dbReference>
<feature type="domain" description="O-GlcNAc transferase C-terminal" evidence="9">
    <location>
        <begin position="353"/>
        <end position="502"/>
    </location>
</feature>
<dbReference type="InterPro" id="IPR029489">
    <property type="entry name" value="OGT/SEC/SPY_C"/>
</dbReference>
<dbReference type="EC" id="2.4.1.255" evidence="3"/>
<dbReference type="PANTHER" id="PTHR44835:SF1">
    <property type="entry name" value="PROTEIN O-GLCNAC TRANSFERASE"/>
    <property type="match status" value="1"/>
</dbReference>
<name>A0A512H7V3_9PROT</name>
<feature type="repeat" description="TPR" evidence="8">
    <location>
        <begin position="35"/>
        <end position="68"/>
    </location>
</feature>
<evidence type="ECO:0000256" key="8">
    <source>
        <dbReference type="PROSITE-ProRule" id="PRU00339"/>
    </source>
</evidence>
<dbReference type="InterPro" id="IPR051939">
    <property type="entry name" value="Glycosyltr_41/O-GlcNAc_trsf"/>
</dbReference>
<gene>
    <name evidence="10" type="ORF">ROR02_16700</name>
</gene>
<evidence type="ECO:0000256" key="7">
    <source>
        <dbReference type="ARBA" id="ARBA00022803"/>
    </source>
</evidence>
<feature type="repeat" description="TPR" evidence="8">
    <location>
        <begin position="238"/>
        <end position="271"/>
    </location>
</feature>
<dbReference type="InterPro" id="IPR011990">
    <property type="entry name" value="TPR-like_helical_dom_sf"/>
</dbReference>
<comment type="similarity">
    <text evidence="2">Belongs to the glycosyltransferase 41 family. O-GlcNAc transferase subfamily.</text>
</comment>
<proteinExistence type="inferred from homology"/>
<keyword evidence="5" id="KW-0808">Transferase</keyword>
<organism evidence="10 11">
    <name type="scientific">Pararhodospirillum oryzae</name>
    <dbReference type="NCBI Taxonomy" id="478448"/>
    <lineage>
        <taxon>Bacteria</taxon>
        <taxon>Pseudomonadati</taxon>
        <taxon>Pseudomonadota</taxon>
        <taxon>Alphaproteobacteria</taxon>
        <taxon>Rhodospirillales</taxon>
        <taxon>Rhodospirillaceae</taxon>
        <taxon>Pararhodospirillum</taxon>
    </lineage>
</organism>
<evidence type="ECO:0000256" key="3">
    <source>
        <dbReference type="ARBA" id="ARBA00011970"/>
    </source>
</evidence>
<dbReference type="EMBL" id="BJZO01000039">
    <property type="protein sequence ID" value="GEO81539.1"/>
    <property type="molecule type" value="Genomic_DNA"/>
</dbReference>
<dbReference type="SMART" id="SM00028">
    <property type="entry name" value="TPR"/>
    <property type="match status" value="8"/>
</dbReference>
<sequence length="720" mass="77730">MSTPLAHAITLYRAGDFLGARNACVVALHAAPRDPEILAVLGLSALRLGRAEEAAQVLRASLDLRPDLMVAVNLGHALLSLGRLDESREACALVIRLAPRESIGPLNLGAVLSRLGRPAEALAAFRHALALAPALRDAWYNSAVCLQEQERFQESLAPLRRALVLEPENIAALTLFGLARHRTGAFVQAINQYRTVLALEPTHETALNNHAAALFQLNRPRAAVAAYERVLRACPANPMALNNMALALNRIGQTSRALTAWHRALALQPDGLDAWINLGGARKDMGTHADARRALRRAQVLNPKGASLAGSLLFLMNGDPTATAQAQGEAHRAWARRHADPLSPPRRRLPAVLGRRVRVGYVSPDLWTHSVAYFFEPLLEAHDRGGFEIFCYSDTRAPDATTARLQALAEHWRVTCGLPDETFAAQVQADGIDILVDLAGHTAENRLLAFARRPAPVQVTWLGYPNTTGLAAMDWRISDIIADPAPASDLCHSERLMRLAGGFLCYRPPLRTMPVGPAPCLASGAITFGSFNALSKLNGSVLATWAGLLHRLPSARLCLKGRGLGDPVVARRFAEAFAAQGVDPARLVALEQTQGIEDHFALYNQIDIGLDPFPYNGTTTTCEALWMGIPVVTLLGTTHAGRVGASLLGHLGHPELIAADREGYIETALDLARDPARLDALRQGLRGRLEGSSLCDAKGFARRLEAAFREMLTDASLPRS</sequence>
<dbReference type="Proteomes" id="UP000321567">
    <property type="component" value="Unassembled WGS sequence"/>
</dbReference>
<keyword evidence="4" id="KW-0328">Glycosyltransferase</keyword>
<dbReference type="Gene3D" id="3.40.50.11380">
    <property type="match status" value="1"/>
</dbReference>
<feature type="repeat" description="TPR" evidence="8">
    <location>
        <begin position="136"/>
        <end position="169"/>
    </location>
</feature>
<dbReference type="Pfam" id="PF13844">
    <property type="entry name" value="Glyco_transf_41"/>
    <property type="match status" value="2"/>
</dbReference>
<accession>A0A512H7V3</accession>